<proteinExistence type="predicted"/>
<reference evidence="2 3" key="1">
    <citation type="submission" date="2014-06" db="EMBL/GenBank/DDBJ databases">
        <title>Evolutionary Origins and Diversification of the Mycorrhizal Mutualists.</title>
        <authorList>
            <consortium name="DOE Joint Genome Institute"/>
            <consortium name="Mycorrhizal Genomics Consortium"/>
            <person name="Kohler A."/>
            <person name="Kuo A."/>
            <person name="Nagy L.G."/>
            <person name="Floudas D."/>
            <person name="Copeland A."/>
            <person name="Barry K.W."/>
            <person name="Cichocki N."/>
            <person name="Veneault-Fourrey C."/>
            <person name="LaButti K."/>
            <person name="Lindquist E.A."/>
            <person name="Lipzen A."/>
            <person name="Lundell T."/>
            <person name="Morin E."/>
            <person name="Murat C."/>
            <person name="Riley R."/>
            <person name="Ohm R."/>
            <person name="Sun H."/>
            <person name="Tunlid A."/>
            <person name="Henrissat B."/>
            <person name="Grigoriev I.V."/>
            <person name="Hibbett D.S."/>
            <person name="Martin F."/>
        </authorList>
    </citation>
    <scope>NUCLEOTIDE SEQUENCE [LARGE SCALE GENOMIC DNA]</scope>
    <source>
        <strain evidence="2 3">SS14</strain>
    </source>
</reference>
<organism evidence="2 3">
    <name type="scientific">Sphaerobolus stellatus (strain SS14)</name>
    <dbReference type="NCBI Taxonomy" id="990650"/>
    <lineage>
        <taxon>Eukaryota</taxon>
        <taxon>Fungi</taxon>
        <taxon>Dikarya</taxon>
        <taxon>Basidiomycota</taxon>
        <taxon>Agaricomycotina</taxon>
        <taxon>Agaricomycetes</taxon>
        <taxon>Phallomycetidae</taxon>
        <taxon>Geastrales</taxon>
        <taxon>Sphaerobolaceae</taxon>
        <taxon>Sphaerobolus</taxon>
    </lineage>
</organism>
<evidence type="ECO:0000256" key="1">
    <source>
        <dbReference type="SAM" id="MobiDB-lite"/>
    </source>
</evidence>
<accession>A0A0C9UYW2</accession>
<feature type="compositionally biased region" description="Polar residues" evidence="1">
    <location>
        <begin position="22"/>
        <end position="38"/>
    </location>
</feature>
<keyword evidence="3" id="KW-1185">Reference proteome</keyword>
<evidence type="ECO:0000313" key="3">
    <source>
        <dbReference type="Proteomes" id="UP000054279"/>
    </source>
</evidence>
<dbReference type="Proteomes" id="UP000054279">
    <property type="component" value="Unassembled WGS sequence"/>
</dbReference>
<dbReference type="EMBL" id="KN837199">
    <property type="protein sequence ID" value="KIJ34452.1"/>
    <property type="molecule type" value="Genomic_DNA"/>
</dbReference>
<evidence type="ECO:0000313" key="2">
    <source>
        <dbReference type="EMBL" id="KIJ34452.1"/>
    </source>
</evidence>
<dbReference type="AlphaFoldDB" id="A0A0C9UYW2"/>
<feature type="compositionally biased region" description="Low complexity" evidence="1">
    <location>
        <begin position="10"/>
        <end position="21"/>
    </location>
</feature>
<dbReference type="HOGENOM" id="CLU_1372971_0_0_1"/>
<sequence length="199" mass="22191">MATIPANENSTTTVPSSSSRTANEQHSQRSQQASSVETLVSEWRMNVEPTPIPRNTSNDNARADKPVNPRRVVQPEIRQHQLDVDTIPTGSDILSLSRATVNTERLSVAGSSVLPSIFEHIDTSRDSSGLGKSSVKIVAPERYDGRADIEVFEQWGLELNNYYQLTGMEPTLHIRHLPTFVKGKAAYFYRTYVAHNPEE</sequence>
<dbReference type="OrthoDB" id="3267748at2759"/>
<name>A0A0C9UYW2_SPHS4</name>
<gene>
    <name evidence="2" type="ORF">M422DRAFT_263412</name>
</gene>
<protein>
    <submittedName>
        <fullName evidence="2">Uncharacterized protein</fullName>
    </submittedName>
</protein>
<feature type="region of interest" description="Disordered" evidence="1">
    <location>
        <begin position="1"/>
        <end position="67"/>
    </location>
</feature>